<accession>A0AAV9ED10</accession>
<dbReference type="Pfam" id="PF13456">
    <property type="entry name" value="RVT_3"/>
    <property type="match status" value="1"/>
</dbReference>
<feature type="domain" description="RNase H type-1" evidence="1">
    <location>
        <begin position="18"/>
        <end position="135"/>
    </location>
</feature>
<dbReference type="AlphaFoldDB" id="A0AAV9ED10"/>
<dbReference type="PANTHER" id="PTHR47723:SF19">
    <property type="entry name" value="POLYNUCLEOTIDYL TRANSFERASE, RIBONUCLEASE H-LIKE SUPERFAMILY PROTEIN"/>
    <property type="match status" value="1"/>
</dbReference>
<dbReference type="InterPro" id="IPR053151">
    <property type="entry name" value="RNase_H-like"/>
</dbReference>
<dbReference type="InterPro" id="IPR012337">
    <property type="entry name" value="RNaseH-like_sf"/>
</dbReference>
<evidence type="ECO:0000259" key="1">
    <source>
        <dbReference type="Pfam" id="PF13456"/>
    </source>
</evidence>
<proteinExistence type="predicted"/>
<dbReference type="EMBL" id="JAUJYO010000008">
    <property type="protein sequence ID" value="KAK1311380.1"/>
    <property type="molecule type" value="Genomic_DNA"/>
</dbReference>
<dbReference type="InterPro" id="IPR002156">
    <property type="entry name" value="RNaseH_domain"/>
</dbReference>
<reference evidence="2" key="2">
    <citation type="submission" date="2023-06" db="EMBL/GenBank/DDBJ databases">
        <authorList>
            <person name="Ma L."/>
            <person name="Liu K.-W."/>
            <person name="Li Z."/>
            <person name="Hsiao Y.-Y."/>
            <person name="Qi Y."/>
            <person name="Fu T."/>
            <person name="Tang G."/>
            <person name="Zhang D."/>
            <person name="Sun W.-H."/>
            <person name="Liu D.-K."/>
            <person name="Li Y."/>
            <person name="Chen G.-Z."/>
            <person name="Liu X.-D."/>
            <person name="Liao X.-Y."/>
            <person name="Jiang Y.-T."/>
            <person name="Yu X."/>
            <person name="Hao Y."/>
            <person name="Huang J."/>
            <person name="Zhao X.-W."/>
            <person name="Ke S."/>
            <person name="Chen Y.-Y."/>
            <person name="Wu W.-L."/>
            <person name="Hsu J.-L."/>
            <person name="Lin Y.-F."/>
            <person name="Huang M.-D."/>
            <person name="Li C.-Y."/>
            <person name="Huang L."/>
            <person name="Wang Z.-W."/>
            <person name="Zhao X."/>
            <person name="Zhong W.-Y."/>
            <person name="Peng D.-H."/>
            <person name="Ahmad S."/>
            <person name="Lan S."/>
            <person name="Zhang J.-S."/>
            <person name="Tsai W.-C."/>
            <person name="Van De Peer Y."/>
            <person name="Liu Z.-J."/>
        </authorList>
    </citation>
    <scope>NUCLEOTIDE SEQUENCE</scope>
    <source>
        <strain evidence="2">CP</strain>
        <tissue evidence="2">Leaves</tissue>
    </source>
</reference>
<gene>
    <name evidence="2" type="ORF">QJS10_CPA08g00466</name>
</gene>
<protein>
    <recommendedName>
        <fullName evidence="1">RNase H type-1 domain-containing protein</fullName>
    </recommendedName>
</protein>
<dbReference type="Gene3D" id="3.30.420.10">
    <property type="entry name" value="Ribonuclease H-like superfamily/Ribonuclease H"/>
    <property type="match status" value="1"/>
</dbReference>
<dbReference type="GO" id="GO:0003676">
    <property type="term" value="F:nucleic acid binding"/>
    <property type="evidence" value="ECO:0007669"/>
    <property type="project" value="InterPro"/>
</dbReference>
<evidence type="ECO:0000313" key="2">
    <source>
        <dbReference type="EMBL" id="KAK1311380.1"/>
    </source>
</evidence>
<organism evidence="2 3">
    <name type="scientific">Acorus calamus</name>
    <name type="common">Sweet flag</name>
    <dbReference type="NCBI Taxonomy" id="4465"/>
    <lineage>
        <taxon>Eukaryota</taxon>
        <taxon>Viridiplantae</taxon>
        <taxon>Streptophyta</taxon>
        <taxon>Embryophyta</taxon>
        <taxon>Tracheophyta</taxon>
        <taxon>Spermatophyta</taxon>
        <taxon>Magnoliopsida</taxon>
        <taxon>Liliopsida</taxon>
        <taxon>Acoraceae</taxon>
        <taxon>Acorus</taxon>
    </lineage>
</organism>
<dbReference type="PANTHER" id="PTHR47723">
    <property type="entry name" value="OS05G0353850 PROTEIN"/>
    <property type="match status" value="1"/>
</dbReference>
<dbReference type="SUPFAM" id="SSF53098">
    <property type="entry name" value="Ribonuclease H-like"/>
    <property type="match status" value="1"/>
</dbReference>
<dbReference type="InterPro" id="IPR036397">
    <property type="entry name" value="RNaseH_sf"/>
</dbReference>
<dbReference type="GO" id="GO:0004523">
    <property type="term" value="F:RNA-DNA hybrid ribonuclease activity"/>
    <property type="evidence" value="ECO:0007669"/>
    <property type="project" value="InterPro"/>
</dbReference>
<keyword evidence="3" id="KW-1185">Reference proteome</keyword>
<dbReference type="InterPro" id="IPR044730">
    <property type="entry name" value="RNase_H-like_dom_plant"/>
</dbReference>
<reference evidence="2" key="1">
    <citation type="journal article" date="2023" name="Nat. Commun.">
        <title>Diploid and tetraploid genomes of Acorus and the evolution of monocots.</title>
        <authorList>
            <person name="Ma L."/>
            <person name="Liu K.W."/>
            <person name="Li Z."/>
            <person name="Hsiao Y.Y."/>
            <person name="Qi Y."/>
            <person name="Fu T."/>
            <person name="Tang G.D."/>
            <person name="Zhang D."/>
            <person name="Sun W.H."/>
            <person name="Liu D.K."/>
            <person name="Li Y."/>
            <person name="Chen G.Z."/>
            <person name="Liu X.D."/>
            <person name="Liao X.Y."/>
            <person name="Jiang Y.T."/>
            <person name="Yu X."/>
            <person name="Hao Y."/>
            <person name="Huang J."/>
            <person name="Zhao X.W."/>
            <person name="Ke S."/>
            <person name="Chen Y.Y."/>
            <person name="Wu W.L."/>
            <person name="Hsu J.L."/>
            <person name="Lin Y.F."/>
            <person name="Huang M.D."/>
            <person name="Li C.Y."/>
            <person name="Huang L."/>
            <person name="Wang Z.W."/>
            <person name="Zhao X."/>
            <person name="Zhong W.Y."/>
            <person name="Peng D.H."/>
            <person name="Ahmad S."/>
            <person name="Lan S."/>
            <person name="Zhang J.S."/>
            <person name="Tsai W.C."/>
            <person name="Van de Peer Y."/>
            <person name="Liu Z.J."/>
        </authorList>
    </citation>
    <scope>NUCLEOTIDE SEQUENCE</scope>
    <source>
        <strain evidence="2">CP</strain>
    </source>
</reference>
<name>A0AAV9ED10_ACOCL</name>
<comment type="caution">
    <text evidence="2">The sequence shown here is derived from an EMBL/GenBank/DDBJ whole genome shotgun (WGS) entry which is preliminary data.</text>
</comment>
<sequence length="171" mass="19168">MPLIVLWEPPCDGWLKLNTDGSLADDRGGYGALIRNERAEYVMGIAGRLDLPSINLLELKAIEQGVWLARSIEAARVWIESDSTTALAWLCGKGKVPWTALRSLRSTHHGLAQMEDWKATHIHREGNTPADLLAAYQSIKGETKVQPNQLWHEISKAIVEDKLMQGYSRIR</sequence>
<dbReference type="CDD" id="cd06222">
    <property type="entry name" value="RNase_H_like"/>
    <property type="match status" value="1"/>
</dbReference>
<evidence type="ECO:0000313" key="3">
    <source>
        <dbReference type="Proteomes" id="UP001180020"/>
    </source>
</evidence>
<dbReference type="Proteomes" id="UP001180020">
    <property type="component" value="Unassembled WGS sequence"/>
</dbReference>